<evidence type="ECO:0000256" key="1">
    <source>
        <dbReference type="ARBA" id="ARBA00004141"/>
    </source>
</evidence>
<feature type="transmembrane region" description="Helical" evidence="6">
    <location>
        <begin position="350"/>
        <end position="369"/>
    </location>
</feature>
<feature type="compositionally biased region" description="Basic and acidic residues" evidence="5">
    <location>
        <begin position="881"/>
        <end position="891"/>
    </location>
</feature>
<dbReference type="GO" id="GO:0055085">
    <property type="term" value="P:transmembrane transport"/>
    <property type="evidence" value="ECO:0007669"/>
    <property type="project" value="InterPro"/>
</dbReference>
<feature type="transmembrane region" description="Helical" evidence="6">
    <location>
        <begin position="266"/>
        <end position="284"/>
    </location>
</feature>
<feature type="transmembrane region" description="Helical" evidence="6">
    <location>
        <begin position="483"/>
        <end position="510"/>
    </location>
</feature>
<name>A0AA35P6A9_9SAUR</name>
<keyword evidence="9" id="KW-1185">Reference proteome</keyword>
<evidence type="ECO:0000256" key="6">
    <source>
        <dbReference type="SAM" id="Phobius"/>
    </source>
</evidence>
<evidence type="ECO:0000256" key="5">
    <source>
        <dbReference type="SAM" id="MobiDB-lite"/>
    </source>
</evidence>
<reference evidence="8" key="1">
    <citation type="submission" date="2022-12" db="EMBL/GenBank/DDBJ databases">
        <authorList>
            <person name="Alioto T."/>
            <person name="Alioto T."/>
            <person name="Gomez Garrido J."/>
        </authorList>
    </citation>
    <scope>NUCLEOTIDE SEQUENCE</scope>
</reference>
<feature type="transmembrane region" description="Helical" evidence="6">
    <location>
        <begin position="445"/>
        <end position="463"/>
    </location>
</feature>
<dbReference type="AlphaFoldDB" id="A0AA35P6A9"/>
<dbReference type="EMBL" id="OX395131">
    <property type="protein sequence ID" value="CAI5777161.1"/>
    <property type="molecule type" value="Genomic_DNA"/>
</dbReference>
<accession>A0AA35P6A9</accession>
<dbReference type="CDD" id="cd07042">
    <property type="entry name" value="STAS_SulP_like_sulfate_transporter"/>
    <property type="match status" value="1"/>
</dbReference>
<evidence type="ECO:0000313" key="9">
    <source>
        <dbReference type="Proteomes" id="UP001178461"/>
    </source>
</evidence>
<dbReference type="PANTHER" id="PTHR11814">
    <property type="entry name" value="SULFATE TRANSPORTER"/>
    <property type="match status" value="1"/>
</dbReference>
<dbReference type="Gene3D" id="3.30.750.24">
    <property type="entry name" value="STAS domain"/>
    <property type="match status" value="1"/>
</dbReference>
<feature type="region of interest" description="Disordered" evidence="5">
    <location>
        <begin position="804"/>
        <end position="840"/>
    </location>
</feature>
<feature type="transmembrane region" description="Helical" evidence="6">
    <location>
        <begin position="196"/>
        <end position="217"/>
    </location>
</feature>
<feature type="compositionally biased region" description="Acidic residues" evidence="5">
    <location>
        <begin position="871"/>
        <end position="880"/>
    </location>
</feature>
<keyword evidence="3 6" id="KW-1133">Transmembrane helix</keyword>
<evidence type="ECO:0000259" key="7">
    <source>
        <dbReference type="PROSITE" id="PS50801"/>
    </source>
</evidence>
<evidence type="ECO:0000256" key="3">
    <source>
        <dbReference type="ARBA" id="ARBA00022989"/>
    </source>
</evidence>
<dbReference type="InterPro" id="IPR036513">
    <property type="entry name" value="STAS_dom_sf"/>
</dbReference>
<gene>
    <name evidence="8" type="ORF">PODLI_1B021289</name>
</gene>
<dbReference type="InterPro" id="IPR001902">
    <property type="entry name" value="SLC26A/SulP_fam"/>
</dbReference>
<feature type="transmembrane region" description="Helical" evidence="6">
    <location>
        <begin position="422"/>
        <end position="440"/>
    </location>
</feature>
<keyword evidence="2 6" id="KW-0812">Transmembrane</keyword>
<feature type="domain" description="STAS" evidence="7">
    <location>
        <begin position="536"/>
        <end position="775"/>
    </location>
</feature>
<dbReference type="InterPro" id="IPR011547">
    <property type="entry name" value="SLC26A/SulP_dom"/>
</dbReference>
<evidence type="ECO:0000256" key="4">
    <source>
        <dbReference type="ARBA" id="ARBA00023136"/>
    </source>
</evidence>
<dbReference type="InterPro" id="IPR002645">
    <property type="entry name" value="STAS_dom"/>
</dbReference>
<proteinExistence type="predicted"/>
<protein>
    <submittedName>
        <fullName evidence="8">Testis anion transporter 1</fullName>
    </submittedName>
</protein>
<feature type="region of interest" description="Disordered" evidence="5">
    <location>
        <begin position="863"/>
        <end position="891"/>
    </location>
</feature>
<organism evidence="8 9">
    <name type="scientific">Podarcis lilfordi</name>
    <name type="common">Lilford's wall lizard</name>
    <dbReference type="NCBI Taxonomy" id="74358"/>
    <lineage>
        <taxon>Eukaryota</taxon>
        <taxon>Metazoa</taxon>
        <taxon>Chordata</taxon>
        <taxon>Craniata</taxon>
        <taxon>Vertebrata</taxon>
        <taxon>Euteleostomi</taxon>
        <taxon>Lepidosauria</taxon>
        <taxon>Squamata</taxon>
        <taxon>Bifurcata</taxon>
        <taxon>Unidentata</taxon>
        <taxon>Episquamata</taxon>
        <taxon>Laterata</taxon>
        <taxon>Lacertibaenia</taxon>
        <taxon>Lacertidae</taxon>
        <taxon>Podarcis</taxon>
    </lineage>
</organism>
<feature type="transmembrane region" description="Helical" evidence="6">
    <location>
        <begin position="109"/>
        <end position="135"/>
    </location>
</feature>
<dbReference type="Pfam" id="PF00916">
    <property type="entry name" value="Sulfate_transp"/>
    <property type="match status" value="1"/>
</dbReference>
<dbReference type="Proteomes" id="UP001178461">
    <property type="component" value="Chromosome 6"/>
</dbReference>
<feature type="compositionally biased region" description="Basic and acidic residues" evidence="5">
    <location>
        <begin position="804"/>
        <end position="823"/>
    </location>
</feature>
<dbReference type="SUPFAM" id="SSF52091">
    <property type="entry name" value="SpoIIaa-like"/>
    <property type="match status" value="1"/>
</dbReference>
<keyword evidence="4 6" id="KW-0472">Membrane</keyword>
<dbReference type="GO" id="GO:0016020">
    <property type="term" value="C:membrane"/>
    <property type="evidence" value="ECO:0007669"/>
    <property type="project" value="UniProtKB-SubCell"/>
</dbReference>
<dbReference type="PROSITE" id="PS50801">
    <property type="entry name" value="STAS"/>
    <property type="match status" value="1"/>
</dbReference>
<feature type="transmembrane region" description="Helical" evidence="6">
    <location>
        <begin position="390"/>
        <end position="410"/>
    </location>
</feature>
<feature type="transmembrane region" description="Helical" evidence="6">
    <location>
        <begin position="224"/>
        <end position="246"/>
    </location>
</feature>
<comment type="subcellular location">
    <subcellularLocation>
        <location evidence="1">Membrane</location>
        <topology evidence="1">Multi-pass membrane protein</topology>
    </subcellularLocation>
</comment>
<feature type="compositionally biased region" description="Polar residues" evidence="5">
    <location>
        <begin position="824"/>
        <end position="837"/>
    </location>
</feature>
<dbReference type="Pfam" id="PF01740">
    <property type="entry name" value="STAS"/>
    <property type="match status" value="1"/>
</dbReference>
<feature type="transmembrane region" description="Helical" evidence="6">
    <location>
        <begin position="305"/>
        <end position="322"/>
    </location>
</feature>
<sequence length="891" mass="101449">MDSNENIVNERQPLRVTYHISRKVYNEEEFQQDHDQKIYATSTREPDTPPTRRKIQCRFSWVLFRKFILNVFPFLNWLCSYRVTEWILGDIHAGINVGMVQIFQGLSGIVITGLPLPVINSFYSAFCCSLAYVIFGTSRHMSIGSFSILNAMVANFQNTLNLNLRMPFNGSVANFSDAAFMVSYMEVLTYTASTTFLVGIIQLFLCCIGLGFVTTYLSESLINAYLTAAALHVIISQFSFIFGIVIDFHSGPLAFFYNLVYYCMGLPKANSTSILLFLLSVLMLRVSKCIKITYKHSPVEFPMELLLIIVFTILSTHTHMYAESSMGVFSMAPQRFLHPTLPDFSNLKKILLHASSLAIVSYFLLIFVAKKYGNIHNYHIRHTQDLMAIGLCNVTSSFFKSFAVSCALSTTVIQEKTGGKTQLAALIGVSLMLAVVLKLGTYFQYLPNAVVAAIVLVNMFPFLEKFMDVPFLWRQDKYDFGIWIVTFLSVICLGLDIGLGISMGFAFFIISVRSHRMKMLTLGQIPNTNIYRSFSDYAEAIEIQGVKMFQCCASISTANMKHFKSYILHKMDLKAVPLDENEMRALISVSMSSVRQKKDLNCTCVCEPPEPLPRVPYTEKLLRRVRTANEISSASSLALIRWSRIESRYPSETHYIERETGQEYVKRKEDLNRLWFCSDPPVTRSTTHLHPLESETSTYMIHTIILDFSMVHFVDLQASYLLRELCHAFQNIGITLLIAACHPTVIRTFEKHDFFDQCVTKARFFPTLHDAVLYAVEPELLEETVPVEPSIILPEEVLAEVTLNEEKDRSQHSGRSPHSDRRSIQSNGNRETTSIKSARSETYIDEPISDLFRTYSLQSDIEALPQLETSPIEEDEDDQDWDGKWKYNSDV</sequence>
<evidence type="ECO:0000313" key="8">
    <source>
        <dbReference type="EMBL" id="CAI5777161.1"/>
    </source>
</evidence>
<evidence type="ECO:0000256" key="2">
    <source>
        <dbReference type="ARBA" id="ARBA00022692"/>
    </source>
</evidence>